<evidence type="ECO:0000259" key="1">
    <source>
        <dbReference type="Pfam" id="PF01230"/>
    </source>
</evidence>
<evidence type="ECO:0000313" key="2">
    <source>
        <dbReference type="EMBL" id="GEO80662.1"/>
    </source>
</evidence>
<organism evidence="2 3">
    <name type="scientific">Pararhodospirillum oryzae</name>
    <dbReference type="NCBI Taxonomy" id="478448"/>
    <lineage>
        <taxon>Bacteria</taxon>
        <taxon>Pseudomonadati</taxon>
        <taxon>Pseudomonadota</taxon>
        <taxon>Alphaproteobacteria</taxon>
        <taxon>Rhodospirillales</taxon>
        <taxon>Rhodospirillaceae</taxon>
        <taxon>Pararhodospirillum</taxon>
    </lineage>
</organism>
<dbReference type="InterPro" id="IPR026026">
    <property type="entry name" value="HIT_Hint"/>
</dbReference>
<sequence>MERLDPVDLDPRLAADTVFVAPWPLCDVRLMNDARYPWLVLIPRCPGASEPFDLDPAVQDRLWREVSHAARVLKTWSGADKINVGALGNVVAQLHVHVVGRRVGDEAWPGPVWGQGTATSYPDAELSLLVAGLQAALGQPEDEGPAPC</sequence>
<evidence type="ECO:0000313" key="3">
    <source>
        <dbReference type="Proteomes" id="UP000321567"/>
    </source>
</evidence>
<comment type="caution">
    <text evidence="2">The sequence shown here is derived from an EMBL/GenBank/DDBJ whole genome shotgun (WGS) entry which is preliminary data.</text>
</comment>
<dbReference type="PIRSF" id="PIRSF000714">
    <property type="entry name" value="HIT"/>
    <property type="match status" value="1"/>
</dbReference>
<dbReference type="Proteomes" id="UP000321567">
    <property type="component" value="Unassembled WGS sequence"/>
</dbReference>
<keyword evidence="3" id="KW-1185">Reference proteome</keyword>
<dbReference type="InterPro" id="IPR011146">
    <property type="entry name" value="HIT-like"/>
</dbReference>
<proteinExistence type="predicted"/>
<dbReference type="RefSeq" id="WP_147162714.1">
    <property type="nucleotide sequence ID" value="NZ_BJZO01000013.1"/>
</dbReference>
<dbReference type="Pfam" id="PF01230">
    <property type="entry name" value="HIT"/>
    <property type="match status" value="1"/>
</dbReference>
<dbReference type="SUPFAM" id="SSF54197">
    <property type="entry name" value="HIT-like"/>
    <property type="match status" value="1"/>
</dbReference>
<feature type="domain" description="HIT" evidence="1">
    <location>
        <begin position="16"/>
        <end position="102"/>
    </location>
</feature>
<dbReference type="Gene3D" id="3.30.428.10">
    <property type="entry name" value="HIT-like"/>
    <property type="match status" value="1"/>
</dbReference>
<gene>
    <name evidence="2" type="ORF">ROR02_07930</name>
</gene>
<dbReference type="AlphaFoldDB" id="A0A512H5B7"/>
<protein>
    <submittedName>
        <fullName evidence="2">HIT family protein</fullName>
    </submittedName>
</protein>
<reference evidence="2 3" key="1">
    <citation type="submission" date="2019-07" db="EMBL/GenBank/DDBJ databases">
        <title>Whole genome shotgun sequence of Rhodospirillum oryzae NBRC 107573.</title>
        <authorList>
            <person name="Hosoyama A."/>
            <person name="Uohara A."/>
            <person name="Ohji S."/>
            <person name="Ichikawa N."/>
        </authorList>
    </citation>
    <scope>NUCLEOTIDE SEQUENCE [LARGE SCALE GENOMIC DNA]</scope>
    <source>
        <strain evidence="2 3">NBRC 107573</strain>
    </source>
</reference>
<dbReference type="GO" id="GO:0003824">
    <property type="term" value="F:catalytic activity"/>
    <property type="evidence" value="ECO:0007669"/>
    <property type="project" value="InterPro"/>
</dbReference>
<name>A0A512H5B7_9PROT</name>
<dbReference type="EMBL" id="BJZO01000013">
    <property type="protein sequence ID" value="GEO80662.1"/>
    <property type="molecule type" value="Genomic_DNA"/>
</dbReference>
<accession>A0A512H5B7</accession>
<dbReference type="OrthoDB" id="9799145at2"/>
<dbReference type="InterPro" id="IPR036265">
    <property type="entry name" value="HIT-like_sf"/>
</dbReference>